<feature type="region of interest" description="Disordered" evidence="1">
    <location>
        <begin position="762"/>
        <end position="843"/>
    </location>
</feature>
<dbReference type="InterPro" id="IPR036179">
    <property type="entry name" value="Ig-like_dom_sf"/>
</dbReference>
<evidence type="ECO:0000256" key="2">
    <source>
        <dbReference type="SAM" id="Phobius"/>
    </source>
</evidence>
<comment type="caution">
    <text evidence="4">The sequence shown here is derived from an EMBL/GenBank/DDBJ whole genome shotgun (WGS) entry which is preliminary data.</text>
</comment>
<dbReference type="InterPro" id="IPR013783">
    <property type="entry name" value="Ig-like_fold"/>
</dbReference>
<feature type="transmembrane region" description="Helical" evidence="2">
    <location>
        <begin position="726"/>
        <end position="752"/>
    </location>
</feature>
<feature type="compositionally biased region" description="Polar residues" evidence="1">
    <location>
        <begin position="352"/>
        <end position="377"/>
    </location>
</feature>
<evidence type="ECO:0000313" key="5">
    <source>
        <dbReference type="Proteomes" id="UP001519460"/>
    </source>
</evidence>
<keyword evidence="2" id="KW-0472">Membrane</keyword>
<dbReference type="EMBL" id="JACVVK020000058">
    <property type="protein sequence ID" value="KAK7497447.1"/>
    <property type="molecule type" value="Genomic_DNA"/>
</dbReference>
<keyword evidence="2" id="KW-1133">Transmembrane helix</keyword>
<dbReference type="AlphaFoldDB" id="A0ABD0LD00"/>
<feature type="compositionally biased region" description="Polar residues" evidence="1">
    <location>
        <begin position="409"/>
        <end position="426"/>
    </location>
</feature>
<proteinExistence type="predicted"/>
<dbReference type="SMART" id="SM00409">
    <property type="entry name" value="IG"/>
    <property type="match status" value="3"/>
</dbReference>
<dbReference type="Proteomes" id="UP001519460">
    <property type="component" value="Unassembled WGS sequence"/>
</dbReference>
<gene>
    <name evidence="4" type="ORF">BaRGS_00011289</name>
</gene>
<feature type="domain" description="Immunoglobulin" evidence="3">
    <location>
        <begin position="259"/>
        <end position="346"/>
    </location>
</feature>
<keyword evidence="2" id="KW-0812">Transmembrane</keyword>
<feature type="non-terminal residue" evidence="4">
    <location>
        <position position="1"/>
    </location>
</feature>
<evidence type="ECO:0000313" key="4">
    <source>
        <dbReference type="EMBL" id="KAK7497447.1"/>
    </source>
</evidence>
<feature type="domain" description="Immunoglobulin" evidence="3">
    <location>
        <begin position="10"/>
        <end position="98"/>
    </location>
</feature>
<evidence type="ECO:0000256" key="1">
    <source>
        <dbReference type="SAM" id="MobiDB-lite"/>
    </source>
</evidence>
<name>A0ABD0LD00_9CAEN</name>
<reference evidence="4 5" key="1">
    <citation type="journal article" date="2023" name="Sci. Data">
        <title>Genome assembly of the Korean intertidal mud-creeper Batillaria attramentaria.</title>
        <authorList>
            <person name="Patra A.K."/>
            <person name="Ho P.T."/>
            <person name="Jun S."/>
            <person name="Lee S.J."/>
            <person name="Kim Y."/>
            <person name="Won Y.J."/>
        </authorList>
    </citation>
    <scope>NUCLEOTIDE SEQUENCE [LARGE SCALE GENOMIC DNA]</scope>
    <source>
        <strain evidence="4">Wonlab-2016</strain>
    </source>
</reference>
<sequence>PSAPVITGYQPGQVLFLGDTLLITCSVSGGDPLVTSVTFYCGHMDDDTNDIRNDTQVSSQVIIDPLRAEHNGMQCACVASWPKDQQLDLSTKVILIVEGAPLQGDKGTVQNPLHLFVMDGTQSMTFNIVAFPTPLVSIVFLGSSLLVDDNSEQGKTSDVLNARCVPTATVFQSACTVTADKPESEDEGFYNVTVRNNFGEASYIVQLSLAQSAGSDTYDRPMPRQQEDNYTDLVLYEDVGNKQVQTGTAPSAPVIAGYQPGQVVSVGDTLVMTCSVNGGDPLVTSITFHCGSTADGLDKRNTTHVSSQVTIRSVRADHNGTLCVCKALWPKDEQLELNRNVTLLIEEKQTEETTIGQYGSSQPGTGPGEENQSSRNGTEGHPDDEFVEHNNFLYEPGDSPYEVNDAYQPASSESTVQKQPAATTVDPTYEDHNLDSYDDGYAAVSAGSPQENGNVFQTHTQSSLDHDLYSSVDAPTSNIPAAVSGPAAQGDEYAVVDKSKKRNTEPTFQPDVYAQVNKSRPKTGGDVYAQVNKPAKRANSSPMQHDIDEGDGNYAELNPKSTSGSVETSGGDDEYNVLRFQGRNSDTPANPDAGQLYSHIEPPDPPVIAGYRPGQVFHIGGALTLLCIVNGGTPKVKTVAFFCGEHKDSEDVVHQTAVFSAVIIDSLSETDNGTVCNCSARWEKDSTISLTTSITLIVEGQSAPTTVYIETSSKDTNEGGTEESTFPVAAVAGGIGALLAIIGIVIVIIIVVRRLRMKTYDRPSRRRDQDANPYTGLRPTGADSSRISGTANAQGGNEEGQQLASNTRGRLKIPPTEANELRDISNTTASAHAYQNTLQSSAN</sequence>
<dbReference type="Gene3D" id="2.60.40.10">
    <property type="entry name" value="Immunoglobulins"/>
    <property type="match status" value="1"/>
</dbReference>
<dbReference type="InterPro" id="IPR003599">
    <property type="entry name" value="Ig_sub"/>
</dbReference>
<organism evidence="4 5">
    <name type="scientific">Batillaria attramentaria</name>
    <dbReference type="NCBI Taxonomy" id="370345"/>
    <lineage>
        <taxon>Eukaryota</taxon>
        <taxon>Metazoa</taxon>
        <taxon>Spiralia</taxon>
        <taxon>Lophotrochozoa</taxon>
        <taxon>Mollusca</taxon>
        <taxon>Gastropoda</taxon>
        <taxon>Caenogastropoda</taxon>
        <taxon>Sorbeoconcha</taxon>
        <taxon>Cerithioidea</taxon>
        <taxon>Batillariidae</taxon>
        <taxon>Batillaria</taxon>
    </lineage>
</organism>
<keyword evidence="5" id="KW-1185">Reference proteome</keyword>
<accession>A0ABD0LD00</accession>
<feature type="compositionally biased region" description="Polar residues" evidence="1">
    <location>
        <begin position="824"/>
        <end position="843"/>
    </location>
</feature>
<dbReference type="SUPFAM" id="SSF48726">
    <property type="entry name" value="Immunoglobulin"/>
    <property type="match status" value="3"/>
</dbReference>
<protein>
    <recommendedName>
        <fullName evidence="3">Immunoglobulin domain-containing protein</fullName>
    </recommendedName>
</protein>
<evidence type="ECO:0000259" key="3">
    <source>
        <dbReference type="SMART" id="SM00409"/>
    </source>
</evidence>
<feature type="compositionally biased region" description="Basic and acidic residues" evidence="1">
    <location>
        <begin position="378"/>
        <end position="388"/>
    </location>
</feature>
<feature type="compositionally biased region" description="Polar residues" evidence="1">
    <location>
        <begin position="559"/>
        <end position="568"/>
    </location>
</feature>
<feature type="region of interest" description="Disordered" evidence="1">
    <location>
        <begin position="499"/>
        <end position="573"/>
    </location>
</feature>
<feature type="domain" description="Immunoglobulin" evidence="3">
    <location>
        <begin position="612"/>
        <end position="699"/>
    </location>
</feature>
<feature type="compositionally biased region" description="Polar residues" evidence="1">
    <location>
        <begin position="782"/>
        <end position="808"/>
    </location>
</feature>
<feature type="region of interest" description="Disordered" evidence="1">
    <location>
        <begin position="351"/>
        <end position="429"/>
    </location>
</feature>